<name>A0AAW2VZU1_SESRA</name>
<dbReference type="PANTHER" id="PTHR33223:SF11">
    <property type="entry name" value="ELEMENT PROTEIN, PUTATIVE-RELATED"/>
    <property type="match status" value="1"/>
</dbReference>
<reference evidence="1" key="2">
    <citation type="journal article" date="2024" name="Plant">
        <title>Genomic evolution and insights into agronomic trait innovations of Sesamum species.</title>
        <authorList>
            <person name="Miao H."/>
            <person name="Wang L."/>
            <person name="Qu L."/>
            <person name="Liu H."/>
            <person name="Sun Y."/>
            <person name="Le M."/>
            <person name="Wang Q."/>
            <person name="Wei S."/>
            <person name="Zheng Y."/>
            <person name="Lin W."/>
            <person name="Duan Y."/>
            <person name="Cao H."/>
            <person name="Xiong S."/>
            <person name="Wang X."/>
            <person name="Wei L."/>
            <person name="Li C."/>
            <person name="Ma Q."/>
            <person name="Ju M."/>
            <person name="Zhao R."/>
            <person name="Li G."/>
            <person name="Mu C."/>
            <person name="Tian Q."/>
            <person name="Mei H."/>
            <person name="Zhang T."/>
            <person name="Gao T."/>
            <person name="Zhang H."/>
        </authorList>
    </citation>
    <scope>NUCLEOTIDE SEQUENCE</scope>
    <source>
        <strain evidence="1">G02</strain>
    </source>
</reference>
<protein>
    <submittedName>
        <fullName evidence="1">Uncharacterized protein</fullName>
    </submittedName>
</protein>
<organism evidence="1">
    <name type="scientific">Sesamum radiatum</name>
    <name type="common">Black benniseed</name>
    <dbReference type="NCBI Taxonomy" id="300843"/>
    <lineage>
        <taxon>Eukaryota</taxon>
        <taxon>Viridiplantae</taxon>
        <taxon>Streptophyta</taxon>
        <taxon>Embryophyta</taxon>
        <taxon>Tracheophyta</taxon>
        <taxon>Spermatophyta</taxon>
        <taxon>Magnoliopsida</taxon>
        <taxon>eudicotyledons</taxon>
        <taxon>Gunneridae</taxon>
        <taxon>Pentapetalae</taxon>
        <taxon>asterids</taxon>
        <taxon>lamiids</taxon>
        <taxon>Lamiales</taxon>
        <taxon>Pedaliaceae</taxon>
        <taxon>Sesamum</taxon>
    </lineage>
</organism>
<accession>A0AAW2VZU1</accession>
<proteinExistence type="predicted"/>
<dbReference type="PANTHER" id="PTHR33223">
    <property type="entry name" value="CCHC-TYPE DOMAIN-CONTAINING PROTEIN"/>
    <property type="match status" value="1"/>
</dbReference>
<evidence type="ECO:0000313" key="1">
    <source>
        <dbReference type="EMBL" id="KAL0434872.1"/>
    </source>
</evidence>
<gene>
    <name evidence="1" type="ORF">Sradi_0195100</name>
</gene>
<sequence>MTRSRGGELAQFDPEIERSFHRQRNTIERGDTVENFETEEHLAIIEPTMDHVGAVERLMMEYSFPTADGAISSITLPTVQANNFEIKPSIIQIIRSSVQFSGLPEEDPNKHLSNFLEICDTFKFNGVSDDAVRLRIFHFLYVILLKIGFNLYLLLDRESLYDAWERFKGMLRRCPHHELPVWRQVQTFYNGANRATIDAAAGGTIMKKLPSEAFNIIDEIATNLYSYGLEKTDKRVANVHSIDAITTLSAQMAALTHKVDNLGAVIWNGAPIRPCGACGQMGHLSQDYKVGSQFSIHEDAKLCEIFEGSDLQKRKWEGGETVKLNEECSAVLQNKLPPKLKDPGVFYPLHYRKQF</sequence>
<dbReference type="EMBL" id="JACGWJ010000002">
    <property type="protein sequence ID" value="KAL0434872.1"/>
    <property type="molecule type" value="Genomic_DNA"/>
</dbReference>
<comment type="caution">
    <text evidence="1">The sequence shown here is derived from an EMBL/GenBank/DDBJ whole genome shotgun (WGS) entry which is preliminary data.</text>
</comment>
<dbReference type="AlphaFoldDB" id="A0AAW2VZU1"/>
<reference evidence="1" key="1">
    <citation type="submission" date="2020-06" db="EMBL/GenBank/DDBJ databases">
        <authorList>
            <person name="Li T."/>
            <person name="Hu X."/>
            <person name="Zhang T."/>
            <person name="Song X."/>
            <person name="Zhang H."/>
            <person name="Dai N."/>
            <person name="Sheng W."/>
            <person name="Hou X."/>
            <person name="Wei L."/>
        </authorList>
    </citation>
    <scope>NUCLEOTIDE SEQUENCE</scope>
    <source>
        <strain evidence="1">G02</strain>
        <tissue evidence="1">Leaf</tissue>
    </source>
</reference>